<dbReference type="InterPro" id="IPR027417">
    <property type="entry name" value="P-loop_NTPase"/>
</dbReference>
<dbReference type="PANTHER" id="PTHR42711:SF5">
    <property type="entry name" value="ABC TRANSPORTER ATP-BINDING PROTEIN NATA"/>
    <property type="match status" value="1"/>
</dbReference>
<dbReference type="PANTHER" id="PTHR42711">
    <property type="entry name" value="ABC TRANSPORTER ATP-BINDING PROTEIN"/>
    <property type="match status" value="1"/>
</dbReference>
<dbReference type="AlphaFoldDB" id="A0A3N4D2V8"/>
<evidence type="ECO:0000256" key="1">
    <source>
        <dbReference type="ARBA" id="ARBA00004202"/>
    </source>
</evidence>
<evidence type="ECO:0000313" key="11">
    <source>
        <dbReference type="EMBL" id="QUC11514.1"/>
    </source>
</evidence>
<dbReference type="PROSITE" id="PS00211">
    <property type="entry name" value="ABC_TRANSPORTER_1"/>
    <property type="match status" value="1"/>
</dbReference>
<keyword evidence="3" id="KW-0813">Transport</keyword>
<keyword evidence="6 12" id="KW-0067">ATP-binding</keyword>
<keyword evidence="9" id="KW-0046">Antibiotic resistance</keyword>
<dbReference type="Pfam" id="PF00005">
    <property type="entry name" value="ABC_tran"/>
    <property type="match status" value="1"/>
</dbReference>
<reference evidence="11" key="2">
    <citation type="submission" date="2021-03" db="EMBL/GenBank/DDBJ databases">
        <title>Human Oral Microbial Genomes.</title>
        <authorList>
            <person name="Johnston C.D."/>
            <person name="Chen T."/>
            <person name="Dewhirst F.E."/>
        </authorList>
    </citation>
    <scope>NUCLEOTIDE SEQUENCE</scope>
    <source>
        <strain evidence="11">F0714</strain>
    </source>
</reference>
<sequence length="308" mass="34234">MNDPVILAQELRKSYGAFEAVRGIDFEVEPGTSFGLLGPNGAGKSTTMRMIAGVSHRSGGRLRILGMDPDEQGPRIRAHLGVVPQNDNLDAQLTVRENLIFYGRYFGLPKRWLAAKAEELIKFAQLTDKRDSRVDDLSGGMKRRLTISRALVSDPRIMLLDEPTTGLDPQARNVLWDRLFQLKEKGTTLVLTTHHMDEAEQLCDRLIVIDHGVIVAEGSPPELVREHAGREVVELRFGSTRNAGAAERIAGIGNRMETLPDRILVYSDDGEAALRTIMERGLEPNSSLVRRCSLEDVFLRLTGRSLID</sequence>
<dbReference type="EMBL" id="LR134406">
    <property type="protein sequence ID" value="VEH71359.1"/>
    <property type="molecule type" value="Genomic_DNA"/>
</dbReference>
<dbReference type="SMART" id="SM00382">
    <property type="entry name" value="AAA"/>
    <property type="match status" value="1"/>
</dbReference>
<dbReference type="OrthoDB" id="9804819at2"/>
<dbReference type="InterPro" id="IPR003439">
    <property type="entry name" value="ABC_transporter-like_ATP-bd"/>
</dbReference>
<evidence type="ECO:0000313" key="13">
    <source>
        <dbReference type="Proteomes" id="UP000273044"/>
    </source>
</evidence>
<dbReference type="FunFam" id="3.40.50.300:FF:000589">
    <property type="entry name" value="ABC transporter, ATP-binding subunit"/>
    <property type="match status" value="1"/>
</dbReference>
<comment type="similarity">
    <text evidence="2">Belongs to the ABC transporter superfamily.</text>
</comment>
<dbReference type="SUPFAM" id="SSF52540">
    <property type="entry name" value="P-loop containing nucleoside triphosphate hydrolases"/>
    <property type="match status" value="1"/>
</dbReference>
<gene>
    <name evidence="12" type="primary">drrA_19</name>
    <name evidence="11" type="ORF">J5A53_02060</name>
    <name evidence="12" type="ORF">NCTC12967_02679</name>
</gene>
<protein>
    <submittedName>
        <fullName evidence="11">ABC transporter ATP-binding protein</fullName>
    </submittedName>
    <submittedName>
        <fullName evidence="12">Daunorubicin/doxorubicin resistance ATP-binding protein DrrA</fullName>
        <ecNumber evidence="12">3.6.3.-</ecNumber>
    </submittedName>
</protein>
<dbReference type="GO" id="GO:0016887">
    <property type="term" value="F:ATP hydrolysis activity"/>
    <property type="evidence" value="ECO:0007669"/>
    <property type="project" value="InterPro"/>
</dbReference>
<dbReference type="Gene3D" id="3.40.50.300">
    <property type="entry name" value="P-loop containing nucleotide triphosphate hydrolases"/>
    <property type="match status" value="1"/>
</dbReference>
<keyword evidence="5" id="KW-0547">Nucleotide-binding</keyword>
<feature type="domain" description="ABC transporter" evidence="10">
    <location>
        <begin position="6"/>
        <end position="236"/>
    </location>
</feature>
<evidence type="ECO:0000256" key="2">
    <source>
        <dbReference type="ARBA" id="ARBA00005417"/>
    </source>
</evidence>
<evidence type="ECO:0000256" key="6">
    <source>
        <dbReference type="ARBA" id="ARBA00022840"/>
    </source>
</evidence>
<dbReference type="EC" id="3.6.3.-" evidence="12"/>
<evidence type="ECO:0000256" key="9">
    <source>
        <dbReference type="ARBA" id="ARBA00023251"/>
    </source>
</evidence>
<dbReference type="GO" id="GO:0046677">
    <property type="term" value="P:response to antibiotic"/>
    <property type="evidence" value="ECO:0007669"/>
    <property type="project" value="UniProtKB-KW"/>
</dbReference>
<keyword evidence="12" id="KW-0378">Hydrolase</keyword>
<dbReference type="InterPro" id="IPR017871">
    <property type="entry name" value="ABC_transporter-like_CS"/>
</dbReference>
<evidence type="ECO:0000256" key="8">
    <source>
        <dbReference type="ARBA" id="ARBA00023136"/>
    </source>
</evidence>
<dbReference type="InterPro" id="IPR003593">
    <property type="entry name" value="AAA+_ATPase"/>
</dbReference>
<keyword evidence="7" id="KW-1278">Translocase</keyword>
<keyword evidence="13" id="KW-1185">Reference proteome</keyword>
<keyword evidence="4" id="KW-1003">Cell membrane</keyword>
<evidence type="ECO:0000259" key="10">
    <source>
        <dbReference type="PROSITE" id="PS50893"/>
    </source>
</evidence>
<dbReference type="RefSeq" id="WP_014847715.1">
    <property type="nucleotide sequence ID" value="NZ_CAUVFX010000010.1"/>
</dbReference>
<dbReference type="PROSITE" id="PS50893">
    <property type="entry name" value="ABC_TRANSPORTER_2"/>
    <property type="match status" value="1"/>
</dbReference>
<dbReference type="OMA" id="MGIIFQR"/>
<dbReference type="GO" id="GO:0005524">
    <property type="term" value="F:ATP binding"/>
    <property type="evidence" value="ECO:0007669"/>
    <property type="project" value="UniProtKB-KW"/>
</dbReference>
<evidence type="ECO:0000256" key="5">
    <source>
        <dbReference type="ARBA" id="ARBA00022741"/>
    </source>
</evidence>
<dbReference type="GeneID" id="64408099"/>
<comment type="subcellular location">
    <subcellularLocation>
        <location evidence="1">Cell membrane</location>
        <topology evidence="1">Peripheral membrane protein</topology>
    </subcellularLocation>
</comment>
<evidence type="ECO:0000256" key="4">
    <source>
        <dbReference type="ARBA" id="ARBA00022475"/>
    </source>
</evidence>
<dbReference type="Proteomes" id="UP000273044">
    <property type="component" value="Chromosome"/>
</dbReference>
<evidence type="ECO:0000256" key="3">
    <source>
        <dbReference type="ARBA" id="ARBA00022448"/>
    </source>
</evidence>
<accession>A0A3N4D2V8</accession>
<keyword evidence="8" id="KW-0472">Membrane</keyword>
<organism evidence="12 13">
    <name type="scientific">Arachnia propionica</name>
    <dbReference type="NCBI Taxonomy" id="1750"/>
    <lineage>
        <taxon>Bacteria</taxon>
        <taxon>Bacillati</taxon>
        <taxon>Actinomycetota</taxon>
        <taxon>Actinomycetes</taxon>
        <taxon>Propionibacteriales</taxon>
        <taxon>Propionibacteriaceae</taxon>
        <taxon>Arachnia</taxon>
    </lineage>
</organism>
<dbReference type="EMBL" id="CP072385">
    <property type="protein sequence ID" value="QUC11514.1"/>
    <property type="molecule type" value="Genomic_DNA"/>
</dbReference>
<dbReference type="InterPro" id="IPR050763">
    <property type="entry name" value="ABC_transporter_ATP-binding"/>
</dbReference>
<evidence type="ECO:0000256" key="7">
    <source>
        <dbReference type="ARBA" id="ARBA00022967"/>
    </source>
</evidence>
<dbReference type="Proteomes" id="UP000677180">
    <property type="component" value="Chromosome"/>
</dbReference>
<reference evidence="12 13" key="1">
    <citation type="submission" date="2018-12" db="EMBL/GenBank/DDBJ databases">
        <authorList>
            <consortium name="Pathogen Informatics"/>
        </authorList>
    </citation>
    <scope>NUCLEOTIDE SEQUENCE [LARGE SCALE GENOMIC DNA]</scope>
    <source>
        <strain evidence="12 13">NCTC12967</strain>
    </source>
</reference>
<dbReference type="GO" id="GO:0005886">
    <property type="term" value="C:plasma membrane"/>
    <property type="evidence" value="ECO:0007669"/>
    <property type="project" value="UniProtKB-SubCell"/>
</dbReference>
<proteinExistence type="inferred from homology"/>
<name>A0A3N4D2V8_9ACTN</name>
<evidence type="ECO:0000313" key="12">
    <source>
        <dbReference type="EMBL" id="VEH71359.1"/>
    </source>
</evidence>